<dbReference type="Proteomes" id="UP000028045">
    <property type="component" value="Unassembled WGS sequence"/>
</dbReference>
<reference evidence="2 3" key="1">
    <citation type="journal article" date="2014" name="BMC Genomics">
        <title>Comparative genome sequencing reveals chemotype-specific gene clusters in the toxigenic black mold Stachybotrys.</title>
        <authorList>
            <person name="Semeiks J."/>
            <person name="Borek D."/>
            <person name="Otwinowski Z."/>
            <person name="Grishin N.V."/>
        </authorList>
    </citation>
    <scope>NUCLEOTIDE SEQUENCE [LARGE SCALE GENOMIC DNA]</scope>
    <source>
        <strain evidence="3">CBS 109288 / IBT 7711</strain>
    </source>
</reference>
<accession>A0A084B6R8</accession>
<feature type="region of interest" description="Disordered" evidence="1">
    <location>
        <begin position="1"/>
        <end position="83"/>
    </location>
</feature>
<evidence type="ECO:0000313" key="2">
    <source>
        <dbReference type="EMBL" id="KEY73247.1"/>
    </source>
</evidence>
<feature type="compositionally biased region" description="Polar residues" evidence="1">
    <location>
        <begin position="17"/>
        <end position="35"/>
    </location>
</feature>
<proteinExistence type="predicted"/>
<organism evidence="2 3">
    <name type="scientific">Stachybotrys chartarum (strain CBS 109288 / IBT 7711)</name>
    <name type="common">Toxic black mold</name>
    <name type="synonym">Stilbospora chartarum</name>
    <dbReference type="NCBI Taxonomy" id="1280523"/>
    <lineage>
        <taxon>Eukaryota</taxon>
        <taxon>Fungi</taxon>
        <taxon>Dikarya</taxon>
        <taxon>Ascomycota</taxon>
        <taxon>Pezizomycotina</taxon>
        <taxon>Sordariomycetes</taxon>
        <taxon>Hypocreomycetidae</taxon>
        <taxon>Hypocreales</taxon>
        <taxon>Stachybotryaceae</taxon>
        <taxon>Stachybotrys</taxon>
    </lineage>
</organism>
<keyword evidence="3" id="KW-1185">Reference proteome</keyword>
<evidence type="ECO:0000313" key="3">
    <source>
        <dbReference type="Proteomes" id="UP000028045"/>
    </source>
</evidence>
<gene>
    <name evidence="2" type="ORF">S7711_10179</name>
</gene>
<protein>
    <submittedName>
        <fullName evidence="2">Uncharacterized protein</fullName>
    </submittedName>
</protein>
<dbReference type="HOGENOM" id="CLU_855741_0_0_1"/>
<dbReference type="AlphaFoldDB" id="A0A084B6R8"/>
<evidence type="ECO:0000256" key="1">
    <source>
        <dbReference type="SAM" id="MobiDB-lite"/>
    </source>
</evidence>
<name>A0A084B6R8_STACB</name>
<dbReference type="EMBL" id="KL647861">
    <property type="protein sequence ID" value="KEY73247.1"/>
    <property type="molecule type" value="Genomic_DNA"/>
</dbReference>
<sequence length="364" mass="40394">MAAAPATAPAAPPGTPHRNNLAYQTILDSSPQTSFEEPAPSSPTKRRRTAQPEYPKQPALAAPGRSQQKEKGSQGQGPLDPLISELGTFAKGIEQLAQAIDSIIDNASQQEKQILQKLFQGIPTYLKSRIYGDQTTEREAAERPATWAAIASNPGKRSANKPAEAKTNLQQKTDPLQVLVRVPKEHHEWARGQRNFALREATCRTLGLSLAEIPDIHNTATGFSIRPANATIRDKLIASQEQLQLCLRASKVELPIKWYNYAIPSCPTKLPNILGDLINIEETIEDEVIAQTGQRPIRLHPSRHTAQNTNTERKTWIASFLQPVESFRLFGISALARQIKKKALIQRHNPGCQGFHTNRYCHRQ</sequence>